<dbReference type="Proteomes" id="UP000652761">
    <property type="component" value="Unassembled WGS sequence"/>
</dbReference>
<evidence type="ECO:0000313" key="1">
    <source>
        <dbReference type="EMBL" id="MQL69434.1"/>
    </source>
</evidence>
<dbReference type="EMBL" id="NMUH01000037">
    <property type="protein sequence ID" value="MQL69434.1"/>
    <property type="molecule type" value="Genomic_DNA"/>
</dbReference>
<evidence type="ECO:0000313" key="2">
    <source>
        <dbReference type="Proteomes" id="UP000652761"/>
    </source>
</evidence>
<keyword evidence="2" id="KW-1185">Reference proteome</keyword>
<name>A0A843TIS3_COLES</name>
<accession>A0A843TIS3</accession>
<sequence>MLVKVHWHSFNARGAYGVWFIWCSRGLREVLRGWCVVHVVSVYVVFSLTPSVDTSSVGSPRFCVSQARECSGLVPVLGTDEVVVVYLDSTVLCTYLVEQQLDPSSVAARLRGSFPTEPVTREAHPYILPGVVMAERRNVGVEGEEVREDPTQRMIERIRESLIEIRGVSLLSQSLERLTPTSYQVREIRRFRARRLVEGQHHQQCNFTFMLFTSGYAPDSWYDIPCEASARSWEADSS</sequence>
<gene>
    <name evidence="1" type="ORF">Taro_001729</name>
</gene>
<proteinExistence type="predicted"/>
<dbReference type="AlphaFoldDB" id="A0A843TIS3"/>
<protein>
    <submittedName>
        <fullName evidence="1">Uncharacterized protein</fullName>
    </submittedName>
</protein>
<organism evidence="1 2">
    <name type="scientific">Colocasia esculenta</name>
    <name type="common">Wild taro</name>
    <name type="synonym">Arum esculentum</name>
    <dbReference type="NCBI Taxonomy" id="4460"/>
    <lineage>
        <taxon>Eukaryota</taxon>
        <taxon>Viridiplantae</taxon>
        <taxon>Streptophyta</taxon>
        <taxon>Embryophyta</taxon>
        <taxon>Tracheophyta</taxon>
        <taxon>Spermatophyta</taxon>
        <taxon>Magnoliopsida</taxon>
        <taxon>Liliopsida</taxon>
        <taxon>Araceae</taxon>
        <taxon>Aroideae</taxon>
        <taxon>Colocasieae</taxon>
        <taxon>Colocasia</taxon>
    </lineage>
</organism>
<comment type="caution">
    <text evidence="1">The sequence shown here is derived from an EMBL/GenBank/DDBJ whole genome shotgun (WGS) entry which is preliminary data.</text>
</comment>
<reference evidence="1" key="1">
    <citation type="submission" date="2017-07" db="EMBL/GenBank/DDBJ databases">
        <title>Taro Niue Genome Assembly and Annotation.</title>
        <authorList>
            <person name="Atibalentja N."/>
            <person name="Keating K."/>
            <person name="Fields C.J."/>
        </authorList>
    </citation>
    <scope>NUCLEOTIDE SEQUENCE</scope>
    <source>
        <strain evidence="1">Niue_2</strain>
        <tissue evidence="1">Leaf</tissue>
    </source>
</reference>